<dbReference type="RefSeq" id="WP_353898077.1">
    <property type="nucleotide sequence ID" value="NZ_JBEVCJ010000079.1"/>
</dbReference>
<organism evidence="1 2">
    <name type="scientific">Aliikangiella maris</name>
    <dbReference type="NCBI Taxonomy" id="3162458"/>
    <lineage>
        <taxon>Bacteria</taxon>
        <taxon>Pseudomonadati</taxon>
        <taxon>Pseudomonadota</taxon>
        <taxon>Gammaproteobacteria</taxon>
        <taxon>Oceanospirillales</taxon>
        <taxon>Pleioneaceae</taxon>
        <taxon>Aliikangiella</taxon>
    </lineage>
</organism>
<gene>
    <name evidence="1" type="ORF">ABVT43_20350</name>
</gene>
<dbReference type="SUPFAM" id="SSF53901">
    <property type="entry name" value="Thiolase-like"/>
    <property type="match status" value="1"/>
</dbReference>
<feature type="non-terminal residue" evidence="1">
    <location>
        <position position="1"/>
    </location>
</feature>
<dbReference type="Proteomes" id="UP001548189">
    <property type="component" value="Unassembled WGS sequence"/>
</dbReference>
<proteinExistence type="predicted"/>
<keyword evidence="2" id="KW-1185">Reference proteome</keyword>
<reference evidence="1 2" key="1">
    <citation type="submission" date="2024-06" db="EMBL/GenBank/DDBJ databases">
        <authorList>
            <person name="Li F."/>
        </authorList>
    </citation>
    <scope>NUCLEOTIDE SEQUENCE [LARGE SCALE GENOMIC DNA]</scope>
    <source>
        <strain evidence="1 2">GXAS 311</strain>
    </source>
</reference>
<comment type="caution">
    <text evidence="1">The sequence shown here is derived from an EMBL/GenBank/DDBJ whole genome shotgun (WGS) entry which is preliminary data.</text>
</comment>
<dbReference type="EMBL" id="JBEVCJ010000079">
    <property type="protein sequence ID" value="MET1257494.1"/>
    <property type="molecule type" value="Genomic_DNA"/>
</dbReference>
<name>A0ABV2BZZ9_9GAMM</name>
<evidence type="ECO:0008006" key="3">
    <source>
        <dbReference type="Google" id="ProtNLM"/>
    </source>
</evidence>
<dbReference type="InterPro" id="IPR016039">
    <property type="entry name" value="Thiolase-like"/>
</dbReference>
<accession>A0ABV2BZZ9</accession>
<evidence type="ECO:0000313" key="1">
    <source>
        <dbReference type="EMBL" id="MET1257494.1"/>
    </source>
</evidence>
<protein>
    <recommendedName>
        <fullName evidence="3">Beta-ketoacyl synthase N-terminal domain-containing protein</fullName>
    </recommendedName>
</protein>
<dbReference type="Gene3D" id="3.40.47.10">
    <property type="match status" value="1"/>
</dbReference>
<evidence type="ECO:0000313" key="2">
    <source>
        <dbReference type="Proteomes" id="UP001548189"/>
    </source>
</evidence>
<sequence length="430" mass="47037">KTSSNNITETKVLFKKEFNVQYPSVYIAATNLITAIGDSSRMNYFSFKAGICAYAESEFSNSQGEPAKLALVPSQLFEQIQIEIDEGLYFSAQYERIIKLAVYNLQLLAAEPVIAHIKTPIPLLLAMPELNENNPPIPNRMLTQHILQYSSIPIEQSKIHNFPSGRAGAIEAIAKAFEYLAQPENAFVLVGGCDSYADTGLLVELDEQGRLLAMNAADGFAPGEGSSFLLLTNRAEYAMQQDDAIIQLSPPGIGHEPGHWHNDAPYRGEGLDQAFKALLKDYSEVKIERIFSSLNGEHFWAKELGVAQLRNRRYLHDELVVEHPADCYGDLGAATGAALITLSAMSLILPLSASRAPTKGELSVGSQPLEQSCTPQIQPVANLPPIKPDSENVHLIYASADGPKRAAILVRRVSASQQIAELSNHQQGQR</sequence>